<name>A0AAV7EJE0_ARIFI</name>
<evidence type="ECO:0000313" key="2">
    <source>
        <dbReference type="Proteomes" id="UP000825729"/>
    </source>
</evidence>
<dbReference type="Proteomes" id="UP000825729">
    <property type="component" value="Unassembled WGS sequence"/>
</dbReference>
<sequence>MQAVRTNVIAKKIKTNSYFEGIMATKVQKNIAMNETARVATADEPKETAPLTMLGDGAISPTSSVVAATPKFAQPMRTTVKMARAMADLRPAIAN</sequence>
<proteinExistence type="predicted"/>
<organism evidence="1 2">
    <name type="scientific">Aristolochia fimbriata</name>
    <name type="common">White veined hardy Dutchman's pipe vine</name>
    <dbReference type="NCBI Taxonomy" id="158543"/>
    <lineage>
        <taxon>Eukaryota</taxon>
        <taxon>Viridiplantae</taxon>
        <taxon>Streptophyta</taxon>
        <taxon>Embryophyta</taxon>
        <taxon>Tracheophyta</taxon>
        <taxon>Spermatophyta</taxon>
        <taxon>Magnoliopsida</taxon>
        <taxon>Magnoliidae</taxon>
        <taxon>Piperales</taxon>
        <taxon>Aristolochiaceae</taxon>
        <taxon>Aristolochia</taxon>
    </lineage>
</organism>
<protein>
    <recommendedName>
        <fullName evidence="3">Antifreeze protein</fullName>
    </recommendedName>
</protein>
<dbReference type="AlphaFoldDB" id="A0AAV7EJE0"/>
<evidence type="ECO:0000313" key="1">
    <source>
        <dbReference type="EMBL" id="KAG9447986.1"/>
    </source>
</evidence>
<accession>A0AAV7EJE0</accession>
<evidence type="ECO:0008006" key="3">
    <source>
        <dbReference type="Google" id="ProtNLM"/>
    </source>
</evidence>
<keyword evidence="2" id="KW-1185">Reference proteome</keyword>
<gene>
    <name evidence="1" type="ORF">H6P81_014114</name>
</gene>
<dbReference type="EMBL" id="JAINDJ010000005">
    <property type="protein sequence ID" value="KAG9447986.1"/>
    <property type="molecule type" value="Genomic_DNA"/>
</dbReference>
<comment type="caution">
    <text evidence="1">The sequence shown here is derived from an EMBL/GenBank/DDBJ whole genome shotgun (WGS) entry which is preliminary data.</text>
</comment>
<reference evidence="1 2" key="1">
    <citation type="submission" date="2021-07" db="EMBL/GenBank/DDBJ databases">
        <title>The Aristolochia fimbriata genome: insights into angiosperm evolution, floral development and chemical biosynthesis.</title>
        <authorList>
            <person name="Jiao Y."/>
        </authorList>
    </citation>
    <scope>NUCLEOTIDE SEQUENCE [LARGE SCALE GENOMIC DNA]</scope>
    <source>
        <strain evidence="1">IBCAS-2021</strain>
        <tissue evidence="1">Leaf</tissue>
    </source>
</reference>